<feature type="compositionally biased region" description="Pro residues" evidence="1">
    <location>
        <begin position="12"/>
        <end position="22"/>
    </location>
</feature>
<proteinExistence type="predicted"/>
<feature type="compositionally biased region" description="Pro residues" evidence="1">
    <location>
        <begin position="110"/>
        <end position="122"/>
    </location>
</feature>
<protein>
    <submittedName>
        <fullName evidence="2">Uncharacterized protein</fullName>
    </submittedName>
</protein>
<keyword evidence="3" id="KW-1185">Reference proteome</keyword>
<feature type="region of interest" description="Disordered" evidence="1">
    <location>
        <begin position="249"/>
        <end position="269"/>
    </location>
</feature>
<evidence type="ECO:0000313" key="3">
    <source>
        <dbReference type="Proteomes" id="UP001222932"/>
    </source>
</evidence>
<accession>A0AAD3YB19</accession>
<feature type="compositionally biased region" description="Pro residues" evidence="1">
    <location>
        <begin position="32"/>
        <end position="52"/>
    </location>
</feature>
<dbReference type="AlphaFoldDB" id="A0AAD3YB19"/>
<dbReference type="Proteomes" id="UP001222932">
    <property type="component" value="Unassembled WGS sequence"/>
</dbReference>
<sequence>MSDGDDVDMSTPTPPGSPPRAPTPTHVGRHAPYPPPTLALSPPTPALSPPTPQALGRSLTRVSVSERRRRRDDDDDERRRRTPNLAPTPATPLSPLFFESHCPPLLSGPLLPPPSPPLPARPSSPKGRVTDHPAGPSPDSDHGAPIDERSTPPRAHSAHSLSHALSEAEARTARLSHDLAVSEARADRAERRSDRVAKDFEWYAQKLEAERNQWAYEKAQFLATHERLEAENRGLRERFGLGVPREPRSARGIVMTSPNDPDGWVRPVPTGVGRRFKSAAEADAYDALAREPRSTATVASTAARHVATDRS</sequence>
<organism evidence="2 3">
    <name type="scientific">Cutaneotrichosporon spelunceum</name>
    <dbReference type="NCBI Taxonomy" id="1672016"/>
    <lineage>
        <taxon>Eukaryota</taxon>
        <taxon>Fungi</taxon>
        <taxon>Dikarya</taxon>
        <taxon>Basidiomycota</taxon>
        <taxon>Agaricomycotina</taxon>
        <taxon>Tremellomycetes</taxon>
        <taxon>Trichosporonales</taxon>
        <taxon>Trichosporonaceae</taxon>
        <taxon>Cutaneotrichosporon</taxon>
    </lineage>
</organism>
<comment type="caution">
    <text evidence="2">The sequence shown here is derived from an EMBL/GenBank/DDBJ whole genome shotgun (WGS) entry which is preliminary data.</text>
</comment>
<feature type="compositionally biased region" description="Basic and acidic residues" evidence="1">
    <location>
        <begin position="184"/>
        <end position="197"/>
    </location>
</feature>
<feature type="region of interest" description="Disordered" evidence="1">
    <location>
        <begin position="1"/>
        <end position="197"/>
    </location>
</feature>
<feature type="compositionally biased region" description="Low complexity" evidence="1">
    <location>
        <begin position="83"/>
        <end position="96"/>
    </location>
</feature>
<evidence type="ECO:0000256" key="1">
    <source>
        <dbReference type="SAM" id="MobiDB-lite"/>
    </source>
</evidence>
<feature type="compositionally biased region" description="Basic and acidic residues" evidence="1">
    <location>
        <begin position="166"/>
        <end position="177"/>
    </location>
</feature>
<dbReference type="EMBL" id="BTCM01000002">
    <property type="protein sequence ID" value="GMK55432.1"/>
    <property type="molecule type" value="Genomic_DNA"/>
</dbReference>
<gene>
    <name evidence="2" type="ORF">CspeluHIS016_0204880</name>
</gene>
<reference evidence="2" key="1">
    <citation type="journal article" date="2023" name="BMC Genomics">
        <title>Chromosome-level genome assemblies of Cutaneotrichosporon spp. (Trichosporonales, Basidiomycota) reveal imbalanced evolution between nucleotide sequences and chromosome synteny.</title>
        <authorList>
            <person name="Kobayashi Y."/>
            <person name="Kayamori A."/>
            <person name="Aoki K."/>
            <person name="Shiwa Y."/>
            <person name="Matsutani M."/>
            <person name="Fujita N."/>
            <person name="Sugita T."/>
            <person name="Iwasaki W."/>
            <person name="Tanaka N."/>
            <person name="Takashima M."/>
        </authorList>
    </citation>
    <scope>NUCLEOTIDE SEQUENCE</scope>
    <source>
        <strain evidence="2">HIS016</strain>
    </source>
</reference>
<evidence type="ECO:0000313" key="2">
    <source>
        <dbReference type="EMBL" id="GMK55432.1"/>
    </source>
</evidence>
<name>A0AAD3YB19_9TREE</name>
<reference evidence="2" key="2">
    <citation type="submission" date="2023-06" db="EMBL/GenBank/DDBJ databases">
        <authorList>
            <person name="Kobayashi Y."/>
            <person name="Kayamori A."/>
            <person name="Aoki K."/>
            <person name="Shiwa Y."/>
            <person name="Fujita N."/>
            <person name="Sugita T."/>
            <person name="Iwasaki W."/>
            <person name="Tanaka N."/>
            <person name="Takashima M."/>
        </authorList>
    </citation>
    <scope>NUCLEOTIDE SEQUENCE</scope>
    <source>
        <strain evidence="2">HIS016</strain>
    </source>
</reference>
<feature type="compositionally biased region" description="Basic and acidic residues" evidence="1">
    <location>
        <begin position="139"/>
        <end position="151"/>
    </location>
</feature>